<dbReference type="EMBL" id="JBHSPB010000007">
    <property type="protein sequence ID" value="MFC5721231.1"/>
    <property type="molecule type" value="Genomic_DNA"/>
</dbReference>
<gene>
    <name evidence="3" type="ORF">ACFP1Z_13755</name>
</gene>
<evidence type="ECO:0000313" key="3">
    <source>
        <dbReference type="EMBL" id="MFC5721231.1"/>
    </source>
</evidence>
<proteinExistence type="predicted"/>
<dbReference type="RefSeq" id="WP_390316461.1">
    <property type="nucleotide sequence ID" value="NZ_JBHSPB010000007.1"/>
</dbReference>
<dbReference type="PROSITE" id="PS51318">
    <property type="entry name" value="TAT"/>
    <property type="match status" value="1"/>
</dbReference>
<dbReference type="Pfam" id="PF24837">
    <property type="entry name" value="AMIN-like"/>
    <property type="match status" value="1"/>
</dbReference>
<dbReference type="InterPro" id="IPR056303">
    <property type="entry name" value="AMIN-like"/>
</dbReference>
<keyword evidence="1" id="KW-0732">Signal</keyword>
<name>A0ABW0Z0V0_9ACTN</name>
<protein>
    <recommendedName>
        <fullName evidence="2">AMIN-like domain-containing protein</fullName>
    </recommendedName>
</protein>
<accession>A0ABW0Z0V0</accession>
<sequence length="203" mass="21488">MRHTSRHSGRRTGRRAVTALAALVLAGGGLTATAGTSAAADAAGSSCAAVGWGSRERVSTDTEYHPLTDIRTDRHACFDRIVFDVHTTEGHPIGYRVGYVDKVHQDGSGDVVPVGGGAVLAIRVAAPSHDVASNSTRYPGKLGKPLPGVDLTGYRTFRDARFAGSFEGDTQVGLGVRARLPFRVFQSDNHIVVDVAHSWDGLR</sequence>
<organism evidence="3 4">
    <name type="scientific">Streptomyces gamaensis</name>
    <dbReference type="NCBI Taxonomy" id="1763542"/>
    <lineage>
        <taxon>Bacteria</taxon>
        <taxon>Bacillati</taxon>
        <taxon>Actinomycetota</taxon>
        <taxon>Actinomycetes</taxon>
        <taxon>Kitasatosporales</taxon>
        <taxon>Streptomycetaceae</taxon>
        <taxon>Streptomyces</taxon>
    </lineage>
</organism>
<feature type="signal peptide" evidence="1">
    <location>
        <begin position="1"/>
        <end position="34"/>
    </location>
</feature>
<keyword evidence="4" id="KW-1185">Reference proteome</keyword>
<evidence type="ECO:0000259" key="2">
    <source>
        <dbReference type="Pfam" id="PF24837"/>
    </source>
</evidence>
<evidence type="ECO:0000256" key="1">
    <source>
        <dbReference type="SAM" id="SignalP"/>
    </source>
</evidence>
<feature type="chain" id="PRO_5046911099" description="AMIN-like domain-containing protein" evidence="1">
    <location>
        <begin position="35"/>
        <end position="203"/>
    </location>
</feature>
<evidence type="ECO:0000313" key="4">
    <source>
        <dbReference type="Proteomes" id="UP001596083"/>
    </source>
</evidence>
<feature type="domain" description="AMIN-like" evidence="2">
    <location>
        <begin position="66"/>
        <end position="197"/>
    </location>
</feature>
<comment type="caution">
    <text evidence="3">The sequence shown here is derived from an EMBL/GenBank/DDBJ whole genome shotgun (WGS) entry which is preliminary data.</text>
</comment>
<dbReference type="Proteomes" id="UP001596083">
    <property type="component" value="Unassembled WGS sequence"/>
</dbReference>
<dbReference type="InterPro" id="IPR006311">
    <property type="entry name" value="TAT_signal"/>
</dbReference>
<reference evidence="4" key="1">
    <citation type="journal article" date="2019" name="Int. J. Syst. Evol. Microbiol.">
        <title>The Global Catalogue of Microorganisms (GCM) 10K type strain sequencing project: providing services to taxonomists for standard genome sequencing and annotation.</title>
        <authorList>
            <consortium name="The Broad Institute Genomics Platform"/>
            <consortium name="The Broad Institute Genome Sequencing Center for Infectious Disease"/>
            <person name="Wu L."/>
            <person name="Ma J."/>
        </authorList>
    </citation>
    <scope>NUCLEOTIDE SEQUENCE [LARGE SCALE GENOMIC DNA]</scope>
    <source>
        <strain evidence="4">CGMCC 4.7304</strain>
    </source>
</reference>